<dbReference type="InterPro" id="IPR003593">
    <property type="entry name" value="AAA+_ATPase"/>
</dbReference>
<dbReference type="InterPro" id="IPR017871">
    <property type="entry name" value="ABC_transporter-like_CS"/>
</dbReference>
<keyword evidence="3 9" id="KW-0812">Transmembrane</keyword>
<dbReference type="PANTHER" id="PTHR19229:SF250">
    <property type="entry name" value="ABC TRANSPORTER DOMAIN-CONTAINING PROTEIN-RELATED"/>
    <property type="match status" value="1"/>
</dbReference>
<dbReference type="Proteomes" id="UP001634394">
    <property type="component" value="Unassembled WGS sequence"/>
</dbReference>
<protein>
    <recommendedName>
        <fullName evidence="10">ABC transporter domain-containing protein</fullName>
    </recommendedName>
</protein>
<sequence>MASLGRQFILLLWKNFVLQKRKVCVSVFEILLPLLFATLLVLIRQAGESTNVTHNTIYPNSSFSHPYDSHKRLVFTPDTNVTRHLCQSIINSMNRGYTVTGFRSEDELLAEYQRDKNVTVAVIFYGDNYDGPQLPQKIEYSLRIDTDYTWNTAETYGLFQQTGPSPEPYQYLYGGFLFIQYILDKTIIEQLNGSANFTKDFDVMLKRMPYPAYTDDPIVAILQSNLPLFIVISFLLNALQISKNIAYEKEKLLKESMKMMGLSTAIYWLSWFVKCLIYLAVAMFFYTLLLSVKFSEKGKVLTFTDPTLFYVFLFCYGLSVVAFSFMVSTFFKKANTASMTAGILFFLTFCMFYILDRYYSTMTKSQKLAACLMSNIAMAFGVKAIAIYEGIGSGAQWSNFNEPGVVDDNFTLQLAIVMLLVDSAIYMIVAMYVDNVNPGEFGIAQPFYFPFLPSYWCSKKTDQRVCSNCDTGNDPEYFERDPTDMKRGISIKNLRKEFGSVENRTLAVNGMSLNMYEGQITSLLGHNGAGKTTTINMLTGFISPTSGTAIVNGYDIRTSISKVRENLGMCPQHNILFDSMTVEEHLKFFALLKGCSWRKVNKEVKKMIKVLRLQAKRDAQSHTLSGGQKRKLSVGISLIAGSKVIILDEPTSGMDPSARRQLWDILQKFRQGRTIIFTTHSMDEADILSDRIAIMAEGVIKCCGTSMFLKKLYGAGYHMIIEKHPSCDVAALTHLVQTHVPSAILESQISAELSYLLPFDESPKFAKLFETVEISMESLGVTSFGISPTTMEEVFLKVGKEAYEKKALHNPTLKDLQLSFKNDLPKRERMADSSSSIFRTCASSMEEGVVNSNTVGVSYGATNESVSINFNKDLAMNTGVRLFLQQLRAVVVKKMIHTLRNRIVIFFQLLFPVIFTALALSIEKFQPSSGDEPALKLDLSPFGRTVVTYGDGTNGSAFESSLIMKYMNNLQGQDAAFWDQTEFQSIDNFFLSQINRLGIGTFNQKYIIGATFLTESSLGAGITKTVLQVLYNGQPLHATAVSLAKVMDSLLKYFTNETYSISTTNHPFPKRISQENNNYNQNIFLMDLTGFLVGLFVILGMAFTLSTFIISLIREKANGSKHLQIVCGVGYLPFWFGNFIWDFVNYLMSVIAILIVFAAFQTMAYITSNNLGIVFLVLVLFGWSQLPLVYMFNFAFKTAVTGMVVVSMVNILLGVAALVSTFILKFIDSHVNDIVEWCCLAFIPLYNVGEAIKNIHINYDYKEHCAQKSKESMCQGSCTGANCFKYQDSYLAWESPGIGRLLTFMLLQGFIYFSLVFLIEYGRNVRITCLVRNVIPTRAGYQIVSNSDTTDVDVEEEKDRINKTTLDLLMQTDSLVIKNLTKYYGNLRAVNNISVGIPANECFGLLGQNGAGKTTTFKILTGEERSTVGEAYLQGCSINENIREVHKKLGYCPQFDGLIDQMTGRETLIMFGRLRGISEDQISGVVTELIDVMMLREHADKQTAFYSGGNKRKLSTAIALIGDPHFILLDEPTTGVDPSARRQIWNVLSQIRASGRTIILTSHSMEECEALCTKIGIMVNAEFVCFGSTQRLKTKFGQGFSLICRMKMTEEGEPVTKDPLINFIQQNFPSTIVFDDKEGYIHFQILDQNTRLGHIFSRMEESKDSYDVDDYSVHQTSLEQIFLTFTKNQIPPVKEKQGFWTCFKCPCCT</sequence>
<evidence type="ECO:0000256" key="3">
    <source>
        <dbReference type="ARBA" id="ARBA00022692"/>
    </source>
</evidence>
<evidence type="ECO:0000256" key="6">
    <source>
        <dbReference type="ARBA" id="ARBA00022840"/>
    </source>
</evidence>
<evidence type="ECO:0000259" key="10">
    <source>
        <dbReference type="PROSITE" id="PS50893"/>
    </source>
</evidence>
<evidence type="ECO:0000313" key="11">
    <source>
        <dbReference type="EMBL" id="KAL3853548.1"/>
    </source>
</evidence>
<gene>
    <name evidence="11" type="ORF">ACJMK2_017083</name>
</gene>
<evidence type="ECO:0000256" key="1">
    <source>
        <dbReference type="ARBA" id="ARBA00004141"/>
    </source>
</evidence>
<dbReference type="Pfam" id="PF23321">
    <property type="entry name" value="R1_ABCA1"/>
    <property type="match status" value="1"/>
</dbReference>
<dbReference type="FunFam" id="3.40.50.300:FF:000298">
    <property type="entry name" value="ATP-binding cassette sub-family A member 12"/>
    <property type="match status" value="1"/>
</dbReference>
<feature type="transmembrane region" description="Helical" evidence="9">
    <location>
        <begin position="276"/>
        <end position="295"/>
    </location>
</feature>
<feature type="transmembrane region" description="Helical" evidence="9">
    <location>
        <begin position="1083"/>
        <end position="1110"/>
    </location>
</feature>
<feature type="domain" description="ABC transporter" evidence="10">
    <location>
        <begin position="1375"/>
        <end position="1605"/>
    </location>
</feature>
<evidence type="ECO:0000256" key="4">
    <source>
        <dbReference type="ARBA" id="ARBA00022737"/>
    </source>
</evidence>
<feature type="transmembrane region" description="Helical" evidence="9">
    <location>
        <begin position="1173"/>
        <end position="1196"/>
    </location>
</feature>
<feature type="transmembrane region" description="Helical" evidence="9">
    <location>
        <begin position="903"/>
        <end position="922"/>
    </location>
</feature>
<comment type="subcellular location">
    <subcellularLocation>
        <location evidence="1">Membrane</location>
        <topology evidence="1">Multi-pass membrane protein</topology>
    </subcellularLocation>
</comment>
<dbReference type="FunFam" id="3.40.50.300:FF:000327">
    <property type="entry name" value="ATP-binding cassette sub-family A member 3"/>
    <property type="match status" value="1"/>
</dbReference>
<dbReference type="Gene3D" id="3.40.50.300">
    <property type="entry name" value="P-loop containing nucleotide triphosphate hydrolases"/>
    <property type="match status" value="2"/>
</dbReference>
<keyword evidence="6" id="KW-0067">ATP-binding</keyword>
<dbReference type="PROSITE" id="PS50893">
    <property type="entry name" value="ABC_TRANSPORTER_2"/>
    <property type="match status" value="2"/>
</dbReference>
<keyword evidence="4" id="KW-0677">Repeat</keyword>
<evidence type="ECO:0000256" key="2">
    <source>
        <dbReference type="ARBA" id="ARBA00022448"/>
    </source>
</evidence>
<dbReference type="InterPro" id="IPR027417">
    <property type="entry name" value="P-loop_NTPase"/>
</dbReference>
<keyword evidence="5" id="KW-0547">Nucleotide-binding</keyword>
<dbReference type="EMBL" id="JBJQND010000015">
    <property type="protein sequence ID" value="KAL3853548.1"/>
    <property type="molecule type" value="Genomic_DNA"/>
</dbReference>
<feature type="domain" description="ABC transporter" evidence="10">
    <location>
        <begin position="489"/>
        <end position="722"/>
    </location>
</feature>
<keyword evidence="2" id="KW-0813">Transport</keyword>
<keyword evidence="8 9" id="KW-0472">Membrane</keyword>
<reference evidence="11 12" key="1">
    <citation type="submission" date="2024-11" db="EMBL/GenBank/DDBJ databases">
        <title>Chromosome-level genome assembly of the freshwater bivalve Anodonta woodiana.</title>
        <authorList>
            <person name="Chen X."/>
        </authorList>
    </citation>
    <scope>NUCLEOTIDE SEQUENCE [LARGE SCALE GENOMIC DNA]</scope>
    <source>
        <strain evidence="11">MN2024</strain>
        <tissue evidence="11">Gills</tissue>
    </source>
</reference>
<feature type="transmembrane region" description="Helical" evidence="9">
    <location>
        <begin position="411"/>
        <end position="433"/>
    </location>
</feature>
<dbReference type="GO" id="GO:0016020">
    <property type="term" value="C:membrane"/>
    <property type="evidence" value="ECO:0007669"/>
    <property type="project" value="UniProtKB-SubCell"/>
</dbReference>
<organism evidence="11 12">
    <name type="scientific">Sinanodonta woodiana</name>
    <name type="common">Chinese pond mussel</name>
    <name type="synonym">Anodonta woodiana</name>
    <dbReference type="NCBI Taxonomy" id="1069815"/>
    <lineage>
        <taxon>Eukaryota</taxon>
        <taxon>Metazoa</taxon>
        <taxon>Spiralia</taxon>
        <taxon>Lophotrochozoa</taxon>
        <taxon>Mollusca</taxon>
        <taxon>Bivalvia</taxon>
        <taxon>Autobranchia</taxon>
        <taxon>Heteroconchia</taxon>
        <taxon>Palaeoheterodonta</taxon>
        <taxon>Unionida</taxon>
        <taxon>Unionoidea</taxon>
        <taxon>Unionidae</taxon>
        <taxon>Unioninae</taxon>
        <taxon>Sinanodonta</taxon>
    </lineage>
</organism>
<dbReference type="SUPFAM" id="SSF52540">
    <property type="entry name" value="P-loop containing nucleoside triphosphate hydrolases"/>
    <property type="match status" value="2"/>
</dbReference>
<comment type="caution">
    <text evidence="11">The sequence shown here is derived from an EMBL/GenBank/DDBJ whole genome shotgun (WGS) entry which is preliminary data.</text>
</comment>
<evidence type="ECO:0000256" key="7">
    <source>
        <dbReference type="ARBA" id="ARBA00022989"/>
    </source>
</evidence>
<keyword evidence="12" id="KW-1185">Reference proteome</keyword>
<feature type="transmembrane region" description="Helical" evidence="9">
    <location>
        <begin position="337"/>
        <end position="356"/>
    </location>
</feature>
<name>A0ABD3UZ63_SINWO</name>
<dbReference type="CDD" id="cd03263">
    <property type="entry name" value="ABC_subfamily_A"/>
    <property type="match status" value="2"/>
</dbReference>
<dbReference type="InterPro" id="IPR003439">
    <property type="entry name" value="ABC_transporter-like_ATP-bd"/>
</dbReference>
<proteinExistence type="predicted"/>
<dbReference type="InterPro" id="IPR056264">
    <property type="entry name" value="R2_ABCA1-4-like"/>
</dbReference>
<accession>A0ABD3UZ63</accession>
<feature type="transmembrane region" description="Helical" evidence="9">
    <location>
        <begin position="307"/>
        <end position="331"/>
    </location>
</feature>
<feature type="transmembrane region" description="Helical" evidence="9">
    <location>
        <begin position="368"/>
        <end position="391"/>
    </location>
</feature>
<evidence type="ECO:0000256" key="5">
    <source>
        <dbReference type="ARBA" id="ARBA00022741"/>
    </source>
</evidence>
<dbReference type="GO" id="GO:0005524">
    <property type="term" value="F:ATP binding"/>
    <property type="evidence" value="ECO:0007669"/>
    <property type="project" value="UniProtKB-KW"/>
</dbReference>
<evidence type="ECO:0000256" key="9">
    <source>
        <dbReference type="SAM" id="Phobius"/>
    </source>
</evidence>
<dbReference type="Pfam" id="PF00005">
    <property type="entry name" value="ABC_tran"/>
    <property type="match status" value="2"/>
</dbReference>
<dbReference type="Pfam" id="PF12698">
    <property type="entry name" value="ABC2_membrane_3"/>
    <property type="match status" value="2"/>
</dbReference>
<evidence type="ECO:0000256" key="8">
    <source>
        <dbReference type="ARBA" id="ARBA00023136"/>
    </source>
</evidence>
<feature type="transmembrane region" description="Helical" evidence="9">
    <location>
        <begin position="1202"/>
        <end position="1224"/>
    </location>
</feature>
<dbReference type="InterPro" id="IPR026082">
    <property type="entry name" value="ABCA"/>
</dbReference>
<evidence type="ECO:0000313" key="12">
    <source>
        <dbReference type="Proteomes" id="UP001634394"/>
    </source>
</evidence>
<dbReference type="PROSITE" id="PS00211">
    <property type="entry name" value="ABC_TRANSPORTER_1"/>
    <property type="match status" value="1"/>
</dbReference>
<keyword evidence="7 9" id="KW-1133">Transmembrane helix</keyword>
<dbReference type="InterPro" id="IPR013525">
    <property type="entry name" value="ABC2_TM"/>
</dbReference>
<dbReference type="PANTHER" id="PTHR19229">
    <property type="entry name" value="ATP-BINDING CASSETTE TRANSPORTER SUBFAMILY A ABCA"/>
    <property type="match status" value="1"/>
</dbReference>
<feature type="transmembrane region" description="Helical" evidence="9">
    <location>
        <begin position="1301"/>
        <end position="1319"/>
    </location>
</feature>
<dbReference type="SMART" id="SM00382">
    <property type="entry name" value="AAA"/>
    <property type="match status" value="2"/>
</dbReference>